<feature type="compositionally biased region" description="Acidic residues" evidence="1">
    <location>
        <begin position="381"/>
        <end position="398"/>
    </location>
</feature>
<evidence type="ECO:0000256" key="1">
    <source>
        <dbReference type="SAM" id="MobiDB-lite"/>
    </source>
</evidence>
<dbReference type="InterPro" id="IPR000626">
    <property type="entry name" value="Ubiquitin-like_dom"/>
</dbReference>
<organism evidence="3 4">
    <name type="scientific">Ophiocordyceps polyrhachis-furcata BCC 54312</name>
    <dbReference type="NCBI Taxonomy" id="1330021"/>
    <lineage>
        <taxon>Eukaryota</taxon>
        <taxon>Fungi</taxon>
        <taxon>Dikarya</taxon>
        <taxon>Ascomycota</taxon>
        <taxon>Pezizomycotina</taxon>
        <taxon>Sordariomycetes</taxon>
        <taxon>Hypocreomycetidae</taxon>
        <taxon>Hypocreales</taxon>
        <taxon>Ophiocordycipitaceae</taxon>
        <taxon>Ophiocordyceps</taxon>
    </lineage>
</organism>
<keyword evidence="4" id="KW-1185">Reference proteome</keyword>
<dbReference type="EMBL" id="LKCN02000003">
    <property type="protein sequence ID" value="RCI14672.1"/>
    <property type="molecule type" value="Genomic_DNA"/>
</dbReference>
<comment type="caution">
    <text evidence="3">The sequence shown here is derived from an EMBL/GenBank/DDBJ whole genome shotgun (WGS) entry which is preliminary data.</text>
</comment>
<gene>
    <name evidence="3" type="ORF">L249_6785</name>
</gene>
<dbReference type="AlphaFoldDB" id="A0A367LK87"/>
<feature type="region of interest" description="Disordered" evidence="1">
    <location>
        <begin position="368"/>
        <end position="400"/>
    </location>
</feature>
<protein>
    <recommendedName>
        <fullName evidence="2">Ubiquitin-like domain-containing protein</fullName>
    </recommendedName>
</protein>
<dbReference type="OrthoDB" id="1470350at2759"/>
<dbReference type="InterPro" id="IPR029071">
    <property type="entry name" value="Ubiquitin-like_domsf"/>
</dbReference>
<dbReference type="Proteomes" id="UP000253664">
    <property type="component" value="Unassembled WGS sequence"/>
</dbReference>
<evidence type="ECO:0000259" key="2">
    <source>
        <dbReference type="PROSITE" id="PS50053"/>
    </source>
</evidence>
<feature type="compositionally biased region" description="Basic and acidic residues" evidence="1">
    <location>
        <begin position="369"/>
        <end position="378"/>
    </location>
</feature>
<feature type="domain" description="Ubiquitin-like" evidence="2">
    <location>
        <begin position="405"/>
        <end position="477"/>
    </location>
</feature>
<evidence type="ECO:0000313" key="3">
    <source>
        <dbReference type="EMBL" id="RCI14672.1"/>
    </source>
</evidence>
<feature type="compositionally biased region" description="Basic and acidic residues" evidence="1">
    <location>
        <begin position="46"/>
        <end position="86"/>
    </location>
</feature>
<feature type="compositionally biased region" description="Acidic residues" evidence="1">
    <location>
        <begin position="185"/>
        <end position="194"/>
    </location>
</feature>
<sequence length="477" mass="53813">MKKLPFKPTALRKQFLSNLNAAGSDAKRDDDGLDLFRRSREMARVVEADRERQLKKKLQQEKQRRQSDDGSGKRPRDDGQEIKDDDPFSEDGPALSRRASTREEEKAAAVLSQTKEPSDPITPPASKRSRLDHRTPSKITAPSLDDVETAAIDPPSARVACPRPQLQTPSKRRAESSPRIISLDSSDESADSQTEDGNTRETGSKTPARRPVDDTGSSPLPVEDDEFGEYVRKAEAQRARDRNMLAGRAMGSERQETVCILITSNVPEAKLSCFKFLYGKPLRLVRDKWAALQRQNNVQLPEDDDHVILTWRRKRVYNSSNLLSLGIRPQSDGSIGVEDFRIDGMTPDRSKVHMEAWTPDLFEAMEREEEMRRRREAGDLLSEESDDDDDDDSEEEDSAAARAKMRLTLKARGFDNVGLTVLPETTVDTLVTGFRTQRSIGPDQVVSIWFDGERLEEHVTMEEAEVDDLDTLEVHVR</sequence>
<dbReference type="InterPro" id="IPR022617">
    <property type="entry name" value="Rad60/SUMO-like_dom"/>
</dbReference>
<accession>A0A367LK87</accession>
<evidence type="ECO:0000313" key="4">
    <source>
        <dbReference type="Proteomes" id="UP000253664"/>
    </source>
</evidence>
<dbReference type="Gene3D" id="3.10.20.90">
    <property type="entry name" value="Phosphatidylinositol 3-kinase Catalytic Subunit, Chain A, domain 1"/>
    <property type="match status" value="1"/>
</dbReference>
<dbReference type="PROSITE" id="PS50053">
    <property type="entry name" value="UBIQUITIN_2"/>
    <property type="match status" value="1"/>
</dbReference>
<feature type="region of interest" description="Disordered" evidence="1">
    <location>
        <begin position="46"/>
        <end position="228"/>
    </location>
</feature>
<dbReference type="SUPFAM" id="SSF54236">
    <property type="entry name" value="Ubiquitin-like"/>
    <property type="match status" value="1"/>
</dbReference>
<name>A0A367LK87_9HYPO</name>
<dbReference type="Pfam" id="PF11976">
    <property type="entry name" value="Rad60-SLD"/>
    <property type="match status" value="1"/>
</dbReference>
<reference evidence="3 4" key="1">
    <citation type="journal article" date="2015" name="BMC Genomics">
        <title>Insights from the genome of Ophiocordyceps polyrhachis-furcata to pathogenicity and host specificity in insect fungi.</title>
        <authorList>
            <person name="Wichadakul D."/>
            <person name="Kobmoo N."/>
            <person name="Ingsriswang S."/>
            <person name="Tangphatsornruang S."/>
            <person name="Chantasingh D."/>
            <person name="Luangsa-ard J.J."/>
            <person name="Eurwilaichitr L."/>
        </authorList>
    </citation>
    <scope>NUCLEOTIDE SEQUENCE [LARGE SCALE GENOMIC DNA]</scope>
    <source>
        <strain evidence="3 4">BCC 54312</strain>
    </source>
</reference>
<proteinExistence type="predicted"/>